<evidence type="ECO:0008006" key="3">
    <source>
        <dbReference type="Google" id="ProtNLM"/>
    </source>
</evidence>
<comment type="caution">
    <text evidence="1">The sequence shown here is derived from an EMBL/GenBank/DDBJ whole genome shotgun (WGS) entry which is preliminary data.</text>
</comment>
<protein>
    <recommendedName>
        <fullName evidence="3">Reverse transcriptase domain-containing protein</fullName>
    </recommendedName>
</protein>
<gene>
    <name evidence="1" type="ORF">EVAR_101971_1</name>
</gene>
<accession>A0A4C1TSG1</accession>
<organism evidence="1 2">
    <name type="scientific">Eumeta variegata</name>
    <name type="common">Bagworm moth</name>
    <name type="synonym">Eumeta japonica</name>
    <dbReference type="NCBI Taxonomy" id="151549"/>
    <lineage>
        <taxon>Eukaryota</taxon>
        <taxon>Metazoa</taxon>
        <taxon>Ecdysozoa</taxon>
        <taxon>Arthropoda</taxon>
        <taxon>Hexapoda</taxon>
        <taxon>Insecta</taxon>
        <taxon>Pterygota</taxon>
        <taxon>Neoptera</taxon>
        <taxon>Endopterygota</taxon>
        <taxon>Lepidoptera</taxon>
        <taxon>Glossata</taxon>
        <taxon>Ditrysia</taxon>
        <taxon>Tineoidea</taxon>
        <taxon>Psychidae</taxon>
        <taxon>Oiketicinae</taxon>
        <taxon>Eumeta</taxon>
    </lineage>
</organism>
<reference evidence="1 2" key="1">
    <citation type="journal article" date="2019" name="Commun. Biol.">
        <title>The bagworm genome reveals a unique fibroin gene that provides high tensile strength.</title>
        <authorList>
            <person name="Kono N."/>
            <person name="Nakamura H."/>
            <person name="Ohtoshi R."/>
            <person name="Tomita M."/>
            <person name="Numata K."/>
            <person name="Arakawa K."/>
        </authorList>
    </citation>
    <scope>NUCLEOTIDE SEQUENCE [LARGE SCALE GENOMIC DNA]</scope>
</reference>
<name>A0A4C1TSG1_EUMVA</name>
<evidence type="ECO:0000313" key="2">
    <source>
        <dbReference type="Proteomes" id="UP000299102"/>
    </source>
</evidence>
<evidence type="ECO:0000313" key="1">
    <source>
        <dbReference type="EMBL" id="GBP16952.1"/>
    </source>
</evidence>
<dbReference type="AlphaFoldDB" id="A0A4C1TSG1"/>
<dbReference type="EMBL" id="BGZK01000083">
    <property type="protein sequence ID" value="GBP16952.1"/>
    <property type="molecule type" value="Genomic_DNA"/>
</dbReference>
<dbReference type="Proteomes" id="UP000299102">
    <property type="component" value="Unassembled WGS sequence"/>
</dbReference>
<proteinExistence type="predicted"/>
<keyword evidence="2" id="KW-1185">Reference proteome</keyword>
<sequence>MDELLVKCLLYADDQVILAPLACGLQEMVIKMNDSFKKKEYESKSRQKRISIEKGVWILPDKRQVLCGILKAKQTSDND</sequence>
<dbReference type="OrthoDB" id="425681at2759"/>